<comment type="caution">
    <text evidence="1">The sequence shown here is derived from an EMBL/GenBank/DDBJ whole genome shotgun (WGS) entry which is preliminary data.</text>
</comment>
<reference evidence="1 2" key="1">
    <citation type="journal article" date="2013" name="Front. Microbiol.">
        <title>The genome of the endophytic bacterium H. frisingense GSF30(T) identifies diverse strategies in the Herbaspirillum genus to interact with plants.</title>
        <authorList>
            <person name="Straub D."/>
            <person name="Rothballer M."/>
            <person name="Hartmann A."/>
            <person name="Ludewig U."/>
        </authorList>
    </citation>
    <scope>NUCLEOTIDE SEQUENCE [LARGE SCALE GENOMIC DNA]</scope>
    <source>
        <strain evidence="1 2">GSF30</strain>
    </source>
</reference>
<sequence length="148" mass="16599">MLKKNLALAITVLLPSIFQPSFGEELDLGDIKLETSVYKKTGARDAMNRIYIEKVTVKPSRYLNTRSANKINAQLKQLSASFYAKSRQCNTPPKNIPWGYEFELSEATNSDDILTFVFDATSACSGRHSFKKVKRNFSVQTGALIPED</sequence>
<proteinExistence type="predicted"/>
<gene>
    <name evidence="1" type="ORF">HFRIS_006273</name>
</gene>
<dbReference type="Proteomes" id="UP000006772">
    <property type="component" value="Unassembled WGS sequence"/>
</dbReference>
<evidence type="ECO:0000313" key="1">
    <source>
        <dbReference type="EMBL" id="EOA05676.1"/>
    </source>
</evidence>
<accession>A0AAI9N4M1</accession>
<dbReference type="AlphaFoldDB" id="A0AAI9N4M1"/>
<name>A0AAI9N4M1_9BURK</name>
<dbReference type="RefSeq" id="WP_006462425.1">
    <property type="nucleotide sequence ID" value="NZ_AEEC02000006.1"/>
</dbReference>
<organism evidence="1 2">
    <name type="scientific">Herbaspirillum frisingense GSF30</name>
    <dbReference type="NCBI Taxonomy" id="864073"/>
    <lineage>
        <taxon>Bacteria</taxon>
        <taxon>Pseudomonadati</taxon>
        <taxon>Pseudomonadota</taxon>
        <taxon>Betaproteobacteria</taxon>
        <taxon>Burkholderiales</taxon>
        <taxon>Oxalobacteraceae</taxon>
        <taxon>Herbaspirillum</taxon>
    </lineage>
</organism>
<protein>
    <submittedName>
        <fullName evidence="1">Uncharacterized protein</fullName>
    </submittedName>
</protein>
<dbReference type="EMBL" id="AEEC02000006">
    <property type="protein sequence ID" value="EOA05676.1"/>
    <property type="molecule type" value="Genomic_DNA"/>
</dbReference>
<evidence type="ECO:0000313" key="2">
    <source>
        <dbReference type="Proteomes" id="UP000006772"/>
    </source>
</evidence>